<evidence type="ECO:0000313" key="6">
    <source>
        <dbReference type="EMBL" id="CAD8465549.1"/>
    </source>
</evidence>
<name>A0A7S0DUB1_9CRYP</name>
<dbReference type="SUPFAM" id="SSF51445">
    <property type="entry name" value="(Trans)glycosidases"/>
    <property type="match status" value="1"/>
</dbReference>
<reference evidence="6" key="1">
    <citation type="submission" date="2021-01" db="EMBL/GenBank/DDBJ databases">
        <authorList>
            <person name="Corre E."/>
            <person name="Pelletier E."/>
            <person name="Niang G."/>
            <person name="Scheremetjew M."/>
            <person name="Finn R."/>
            <person name="Kale V."/>
            <person name="Holt S."/>
            <person name="Cochrane G."/>
            <person name="Meng A."/>
            <person name="Brown T."/>
            <person name="Cohen L."/>
        </authorList>
    </citation>
    <scope>NUCLEOTIDE SEQUENCE</scope>
    <source>
        <strain evidence="6">CCMP325</strain>
    </source>
</reference>
<dbReference type="PANTHER" id="PTHR31268:SF32">
    <property type="entry name" value="GALACTINOL--SUCROSE GALACTOSYLTRANSFERASE 2-RELATED"/>
    <property type="match status" value="1"/>
</dbReference>
<proteinExistence type="inferred from homology"/>
<dbReference type="EMBL" id="HBEO01000263">
    <property type="protein sequence ID" value="CAD8465549.1"/>
    <property type="molecule type" value="Transcribed_RNA"/>
</dbReference>
<evidence type="ECO:0000256" key="3">
    <source>
        <dbReference type="ARBA" id="ARBA00023277"/>
    </source>
</evidence>
<dbReference type="InterPro" id="IPR017853">
    <property type="entry name" value="GH"/>
</dbReference>
<comment type="catalytic activity">
    <reaction evidence="4">
        <text>alpha-D-galactosyl-(1-&gt;3)-1D-myo-inositol + sucrose = raffinose + myo-inositol</text>
        <dbReference type="Rhea" id="RHEA:20161"/>
        <dbReference type="ChEBI" id="CHEBI:16634"/>
        <dbReference type="ChEBI" id="CHEBI:17268"/>
        <dbReference type="ChEBI" id="CHEBI:17505"/>
        <dbReference type="ChEBI" id="CHEBI:17992"/>
        <dbReference type="EC" id="2.4.1.82"/>
    </reaction>
</comment>
<dbReference type="EC" id="2.4.1.82" evidence="2"/>
<keyword evidence="3" id="KW-0119">Carbohydrate metabolism</keyword>
<evidence type="ECO:0000256" key="4">
    <source>
        <dbReference type="ARBA" id="ARBA00049426"/>
    </source>
</evidence>
<feature type="chain" id="PRO_5031392908" description="galactinol--sucrose galactosyltransferase" evidence="5">
    <location>
        <begin position="19"/>
        <end position="1249"/>
    </location>
</feature>
<keyword evidence="5" id="KW-0732">Signal</keyword>
<evidence type="ECO:0000256" key="2">
    <source>
        <dbReference type="ARBA" id="ARBA00012708"/>
    </source>
</evidence>
<accession>A0A7S0DUB1</accession>
<dbReference type="Gene3D" id="3.20.20.70">
    <property type="entry name" value="Aldolase class I"/>
    <property type="match status" value="1"/>
</dbReference>
<gene>
    <name evidence="6" type="ORF">HPHI1048_LOCUS187</name>
</gene>
<sequence>MVSIIRVVLCILPLGVAGTYGYEHRITPLPAFNSMLLKLPQGTQRSSFVDGRPFKPQFLTMPKRDVVRDPTCGTQRLRCIMNGARANAIEEARQAVLSNGCRLLNAARSALGIKTEEKEEDQIKSQAETREQVETFLRQVEDEVRGWVKQMQDMEEQNVAELRSSLDALYEVLSLGSALQWNKAASPMEKRGSWRALRKRTDPSTKNLLFAIERLRRRYEKGVRQLTSVAVPLTEEEIKDGLEKALGGRKAIKDIEDNLMFVSDTMKPLTSEEVDARLMDLDEKWKYGMHEAEEQLRAGIERVRYHVSRKTKRREVEKGAATLHIRDGVMYASALGGIVEVPILENMGVQAFIDDKDENHIFIGIQGEAEESQHAATLGSIPASATRWLSCARQKLWWMSPDVGDRSMPVPAETQFLLLELGLGMYAVILPMVGNSFRSSIWGDEGSMLQVRIESGDPDVRTKICPTSILVAAGTDPFLLLERAFAAAADRLGTFRIRKEKTTPSTLDVFGWCTWDAFYSQVEPEGVKHGLRELAKGGTPSRLLILDDGWQSTDNDEGYRISEGDVREEVSAAELAGGGVIEGEDWASQQLTSFKDIPARLLTWWYTSVVEKSPYNSMPVKIWKWLTFNVIRKDLLKYFAEATDWSKRLTSINPNSKFVQLGNLVRELKSDFGLQYTFCWHALTGYWLGVDPNAPGMERFQPTIQYPCIDPHFDYTPGMLNTEPTMAWNPSSFVGVGIVPPMHIRDFFGELHKSLHDAGVDGVKCDAQAAITMLGAGYGGGPKITRAYVHAMEQSVKEHLSGNCINCMCHPTENLYSFKDTAIARASDDFYPREPASHTVHVYNVVYNTLFLGEIVHPDWDMFQSEHPAAELHAAARAVGGCAVYTSDRPTVHNFDLLRQLVLPDGSVLRAQLPGRPTRDCLFSDVCKDGVSALKVWNHNQVGGVLGIFNLQGAYWDRTVRNFVMPDHRPPDVVARVSPQDVERLPSEVGKYALWSHKREKLYIMDYKDKMEVKLKPQESDVLTVAPIQKLQGVKDAMGNEALWAPIGLKKMFNGGGALLSHRLCGKEDHPILQDFLNSVMDPAAMSGGMWNVNRRWKLASAPFSSKFQSNIEVDEEVDKFVSDPDEEWLWHLNQLTASPLPSLSEKENTMRAHLTVKGQGSLLFYSTMKPKKLCVKPLQATSSPACEPSTEGRKPLATVSELVGMRGDRAWEEWDFSYKDGELIVELPDMSSEFGSGRWELCFLWEKS</sequence>
<dbReference type="InterPro" id="IPR013785">
    <property type="entry name" value="Aldolase_TIM"/>
</dbReference>
<comment type="similarity">
    <text evidence="1">Belongs to the glycosyl hydrolases 36 family.</text>
</comment>
<evidence type="ECO:0000256" key="1">
    <source>
        <dbReference type="ARBA" id="ARBA00007240"/>
    </source>
</evidence>
<feature type="signal peptide" evidence="5">
    <location>
        <begin position="1"/>
        <end position="18"/>
    </location>
</feature>
<dbReference type="AlphaFoldDB" id="A0A7S0DUB1"/>
<dbReference type="GO" id="GO:0047274">
    <property type="term" value="F:galactinol-sucrose galactosyltransferase activity"/>
    <property type="evidence" value="ECO:0007669"/>
    <property type="project" value="UniProtKB-EC"/>
</dbReference>
<dbReference type="InterPro" id="IPR008811">
    <property type="entry name" value="Glycosyl_hydrolases_36"/>
</dbReference>
<protein>
    <recommendedName>
        <fullName evidence="2">galactinol--sucrose galactosyltransferase</fullName>
        <ecNumber evidence="2">2.4.1.82</ecNumber>
    </recommendedName>
</protein>
<evidence type="ECO:0000256" key="5">
    <source>
        <dbReference type="SAM" id="SignalP"/>
    </source>
</evidence>
<organism evidence="6">
    <name type="scientific">Hanusia phi</name>
    <dbReference type="NCBI Taxonomy" id="3032"/>
    <lineage>
        <taxon>Eukaryota</taxon>
        <taxon>Cryptophyceae</taxon>
        <taxon>Pyrenomonadales</taxon>
        <taxon>Geminigeraceae</taxon>
        <taxon>Hanusia</taxon>
    </lineage>
</organism>
<dbReference type="PANTHER" id="PTHR31268">
    <property type="match status" value="1"/>
</dbReference>
<dbReference type="Pfam" id="PF05691">
    <property type="entry name" value="Raffinose_syn"/>
    <property type="match status" value="1"/>
</dbReference>